<dbReference type="RefSeq" id="WP_134518882.1">
    <property type="nucleotide sequence ID" value="NZ_SOHE01000032.1"/>
</dbReference>
<reference evidence="2 3" key="1">
    <citation type="submission" date="2019-03" db="EMBL/GenBank/DDBJ databases">
        <title>Genomics of glacier-inhabiting Cryobacterium strains.</title>
        <authorList>
            <person name="Liu Q."/>
            <person name="Xin Y.-H."/>
        </authorList>
    </citation>
    <scope>NUCLEOTIDE SEQUENCE [LARGE SCALE GENOMIC DNA]</scope>
    <source>
        <strain evidence="2 3">Hh14</strain>
    </source>
</reference>
<gene>
    <name evidence="2" type="ORF">E3T55_07085</name>
</gene>
<dbReference type="EMBL" id="SOHE01000032">
    <property type="protein sequence ID" value="TFD52044.1"/>
    <property type="molecule type" value="Genomic_DNA"/>
</dbReference>
<evidence type="ECO:0000313" key="2">
    <source>
        <dbReference type="EMBL" id="TFD52044.1"/>
    </source>
</evidence>
<feature type="transmembrane region" description="Helical" evidence="1">
    <location>
        <begin position="38"/>
        <end position="58"/>
    </location>
</feature>
<keyword evidence="1" id="KW-1133">Transmembrane helix</keyword>
<dbReference type="Proteomes" id="UP000297447">
    <property type="component" value="Unassembled WGS sequence"/>
</dbReference>
<accession>A0A4R9A5K7</accession>
<dbReference type="AlphaFoldDB" id="A0A4R9A5K7"/>
<sequence>MSRASVVDELIIGGEPRADLLPPEVKAGLRGKALQRGLLIAVVAVVVLVAGGVGVATWQAMQGQSRLAAAQSRTAELLTEQVQYLEVRQVQDAVDATIAAQQVGGSTEIDWKDYLQRVREVLPSDVTIDSVTFDAATPLAPYDQAIAPLQQARVATLTLLVTSPTLPGVPDWLRDLSALPGYADGTPGAITQTDTGAFQVSVTLHINEQAYSGRFADAAGSE</sequence>
<comment type="caution">
    <text evidence="2">The sequence shown here is derived from an EMBL/GenBank/DDBJ whole genome shotgun (WGS) entry which is preliminary data.</text>
</comment>
<proteinExistence type="predicted"/>
<keyword evidence="1" id="KW-0472">Membrane</keyword>
<evidence type="ECO:0008006" key="4">
    <source>
        <dbReference type="Google" id="ProtNLM"/>
    </source>
</evidence>
<name>A0A4R9A5K7_9MICO</name>
<keyword evidence="3" id="KW-1185">Reference proteome</keyword>
<organism evidence="2 3">
    <name type="scientific">Cryobacterium frigoriphilum</name>
    <dbReference type="NCBI Taxonomy" id="1259150"/>
    <lineage>
        <taxon>Bacteria</taxon>
        <taxon>Bacillati</taxon>
        <taxon>Actinomycetota</taxon>
        <taxon>Actinomycetes</taxon>
        <taxon>Micrococcales</taxon>
        <taxon>Microbacteriaceae</taxon>
        <taxon>Cryobacterium</taxon>
    </lineage>
</organism>
<evidence type="ECO:0000256" key="1">
    <source>
        <dbReference type="SAM" id="Phobius"/>
    </source>
</evidence>
<evidence type="ECO:0000313" key="3">
    <source>
        <dbReference type="Proteomes" id="UP000297447"/>
    </source>
</evidence>
<protein>
    <recommendedName>
        <fullName evidence="4">Fimbrial assembly protein</fullName>
    </recommendedName>
</protein>
<dbReference type="OrthoDB" id="5196233at2"/>
<keyword evidence="1" id="KW-0812">Transmembrane</keyword>